<dbReference type="RefSeq" id="WP_184532373.1">
    <property type="nucleotide sequence ID" value="NZ_JACHJW010000001.1"/>
</dbReference>
<gene>
    <name evidence="3" type="ORF">FHR38_000486</name>
</gene>
<name>A0A7W7SL18_9ACTN</name>
<keyword evidence="2" id="KW-0472">Membrane</keyword>
<feature type="transmembrane region" description="Helical" evidence="2">
    <location>
        <begin position="134"/>
        <end position="153"/>
    </location>
</feature>
<accession>A0A7W7SL18</accession>
<feature type="transmembrane region" description="Helical" evidence="2">
    <location>
        <begin position="80"/>
        <end position="101"/>
    </location>
</feature>
<sequence>MPRNLLQIVRAGGTLLLGLFTGGMFCFLLAPSLRELPAPAYIRYWQALNTDYPRTMPPLLLTCLALLLVAGVLSYRRGWWVFGLTGGAALLVAATVVLIVAQMEPINHVVNTWSPDAPPLDWTELWDRWWRLHYVRTVLVLVAFAAMLTVQVIDRPHPALRSGRAPSEAESDKKGPFLAQQRRSAETGEHLLDP</sequence>
<dbReference type="EMBL" id="JACHJW010000001">
    <property type="protein sequence ID" value="MBB4956753.1"/>
    <property type="molecule type" value="Genomic_DNA"/>
</dbReference>
<evidence type="ECO:0000256" key="2">
    <source>
        <dbReference type="SAM" id="Phobius"/>
    </source>
</evidence>
<proteinExistence type="predicted"/>
<dbReference type="AlphaFoldDB" id="A0A7W7SL18"/>
<evidence type="ECO:0000313" key="4">
    <source>
        <dbReference type="Proteomes" id="UP000578819"/>
    </source>
</evidence>
<feature type="region of interest" description="Disordered" evidence="1">
    <location>
        <begin position="158"/>
        <end position="194"/>
    </location>
</feature>
<keyword evidence="2" id="KW-0812">Transmembrane</keyword>
<keyword evidence="4" id="KW-1185">Reference proteome</keyword>
<feature type="transmembrane region" description="Helical" evidence="2">
    <location>
        <begin position="12"/>
        <end position="30"/>
    </location>
</feature>
<keyword evidence="2" id="KW-1133">Transmembrane helix</keyword>
<feature type="transmembrane region" description="Helical" evidence="2">
    <location>
        <begin position="55"/>
        <end position="73"/>
    </location>
</feature>
<dbReference type="InterPro" id="IPR013901">
    <property type="entry name" value="Anthrone_oxy"/>
</dbReference>
<dbReference type="Proteomes" id="UP000578819">
    <property type="component" value="Unassembled WGS sequence"/>
</dbReference>
<comment type="caution">
    <text evidence="3">The sequence shown here is derived from an EMBL/GenBank/DDBJ whole genome shotgun (WGS) entry which is preliminary data.</text>
</comment>
<organism evidence="3 4">
    <name type="scientific">Micromonospora polyrhachis</name>
    <dbReference type="NCBI Taxonomy" id="1282883"/>
    <lineage>
        <taxon>Bacteria</taxon>
        <taxon>Bacillati</taxon>
        <taxon>Actinomycetota</taxon>
        <taxon>Actinomycetes</taxon>
        <taxon>Micromonosporales</taxon>
        <taxon>Micromonosporaceae</taxon>
        <taxon>Micromonospora</taxon>
    </lineage>
</organism>
<reference evidence="3 4" key="1">
    <citation type="submission" date="2020-08" db="EMBL/GenBank/DDBJ databases">
        <title>Sequencing the genomes of 1000 actinobacteria strains.</title>
        <authorList>
            <person name="Klenk H.-P."/>
        </authorList>
    </citation>
    <scope>NUCLEOTIDE SEQUENCE [LARGE SCALE GENOMIC DNA]</scope>
    <source>
        <strain evidence="3 4">DSM 45886</strain>
    </source>
</reference>
<protein>
    <submittedName>
        <fullName evidence="3">Putative membrane protein</fullName>
    </submittedName>
</protein>
<feature type="compositionally biased region" description="Basic and acidic residues" evidence="1">
    <location>
        <begin position="183"/>
        <end position="194"/>
    </location>
</feature>
<evidence type="ECO:0000313" key="3">
    <source>
        <dbReference type="EMBL" id="MBB4956753.1"/>
    </source>
</evidence>
<dbReference type="Pfam" id="PF08592">
    <property type="entry name" value="Anthrone_oxy"/>
    <property type="match status" value="1"/>
</dbReference>
<evidence type="ECO:0000256" key="1">
    <source>
        <dbReference type="SAM" id="MobiDB-lite"/>
    </source>
</evidence>